<reference evidence="1" key="1">
    <citation type="journal article" date="2014" name="Front. Microbiol.">
        <title>High frequency of phylogenetically diverse reductive dehalogenase-homologous genes in deep subseafloor sedimentary metagenomes.</title>
        <authorList>
            <person name="Kawai M."/>
            <person name="Futagami T."/>
            <person name="Toyoda A."/>
            <person name="Takaki Y."/>
            <person name="Nishi S."/>
            <person name="Hori S."/>
            <person name="Arai W."/>
            <person name="Tsubouchi T."/>
            <person name="Morono Y."/>
            <person name="Uchiyama I."/>
            <person name="Ito T."/>
            <person name="Fujiyama A."/>
            <person name="Inagaki F."/>
            <person name="Takami H."/>
        </authorList>
    </citation>
    <scope>NUCLEOTIDE SEQUENCE</scope>
    <source>
        <strain evidence="1">Expedition CK06-06</strain>
    </source>
</reference>
<sequence>MKNKTAFTVLGGLIGLALLLWGCSEEYEIVSSKTPQLIFDEINAHRPV</sequence>
<dbReference type="EMBL" id="BARU01043258">
    <property type="protein sequence ID" value="GAH79420.1"/>
    <property type="molecule type" value="Genomic_DNA"/>
</dbReference>
<organism evidence="1">
    <name type="scientific">marine sediment metagenome</name>
    <dbReference type="NCBI Taxonomy" id="412755"/>
    <lineage>
        <taxon>unclassified sequences</taxon>
        <taxon>metagenomes</taxon>
        <taxon>ecological metagenomes</taxon>
    </lineage>
</organism>
<evidence type="ECO:0000313" key="1">
    <source>
        <dbReference type="EMBL" id="GAH79420.1"/>
    </source>
</evidence>
<feature type="non-terminal residue" evidence="1">
    <location>
        <position position="48"/>
    </location>
</feature>
<dbReference type="AlphaFoldDB" id="X1JD41"/>
<gene>
    <name evidence="1" type="ORF">S03H2_66280</name>
</gene>
<proteinExistence type="predicted"/>
<comment type="caution">
    <text evidence="1">The sequence shown here is derived from an EMBL/GenBank/DDBJ whole genome shotgun (WGS) entry which is preliminary data.</text>
</comment>
<protein>
    <submittedName>
        <fullName evidence="1">Uncharacterized protein</fullName>
    </submittedName>
</protein>
<name>X1JD41_9ZZZZ</name>
<accession>X1JD41</accession>